<evidence type="ECO:0000259" key="4">
    <source>
        <dbReference type="Pfam" id="PF00326"/>
    </source>
</evidence>
<dbReference type="InterPro" id="IPR002469">
    <property type="entry name" value="Peptidase_S9B_N"/>
</dbReference>
<evidence type="ECO:0000313" key="7">
    <source>
        <dbReference type="Proteomes" id="UP000441389"/>
    </source>
</evidence>
<dbReference type="InterPro" id="IPR011042">
    <property type="entry name" value="6-blade_b-propeller_TolB-like"/>
</dbReference>
<evidence type="ECO:0000256" key="2">
    <source>
        <dbReference type="ARBA" id="ARBA00022825"/>
    </source>
</evidence>
<keyword evidence="1" id="KW-0378">Hydrolase</keyword>
<dbReference type="AlphaFoldDB" id="A0A6I4J5F3"/>
<dbReference type="Pfam" id="PF07676">
    <property type="entry name" value="PD40"/>
    <property type="match status" value="2"/>
</dbReference>
<evidence type="ECO:0000256" key="3">
    <source>
        <dbReference type="SAM" id="SignalP"/>
    </source>
</evidence>
<dbReference type="Proteomes" id="UP000441389">
    <property type="component" value="Unassembled WGS sequence"/>
</dbReference>
<dbReference type="GO" id="GO:0004252">
    <property type="term" value="F:serine-type endopeptidase activity"/>
    <property type="evidence" value="ECO:0007669"/>
    <property type="project" value="TreeGrafter"/>
</dbReference>
<keyword evidence="3" id="KW-0732">Signal</keyword>
<organism evidence="6 7">
    <name type="scientific">Sphingomonas horti</name>
    <dbReference type="NCBI Taxonomy" id="2682842"/>
    <lineage>
        <taxon>Bacteria</taxon>
        <taxon>Pseudomonadati</taxon>
        <taxon>Pseudomonadota</taxon>
        <taxon>Alphaproteobacteria</taxon>
        <taxon>Sphingomonadales</taxon>
        <taxon>Sphingomonadaceae</taxon>
        <taxon>Sphingomonas</taxon>
    </lineage>
</organism>
<gene>
    <name evidence="6" type="ORF">GON01_15940</name>
</gene>
<dbReference type="Gene3D" id="3.40.50.1820">
    <property type="entry name" value="alpha/beta hydrolase"/>
    <property type="match status" value="1"/>
</dbReference>
<dbReference type="Pfam" id="PF00326">
    <property type="entry name" value="Peptidase_S9"/>
    <property type="match status" value="1"/>
</dbReference>
<dbReference type="InterPro" id="IPR011659">
    <property type="entry name" value="WD40"/>
</dbReference>
<protein>
    <submittedName>
        <fullName evidence="6">Prolyl oligopeptidase family serine peptidase</fullName>
    </submittedName>
</protein>
<keyword evidence="2" id="KW-0645">Protease</keyword>
<dbReference type="SUPFAM" id="SSF53474">
    <property type="entry name" value="alpha/beta-Hydrolases"/>
    <property type="match status" value="1"/>
</dbReference>
<sequence>MLRRFAFLPLLALSLPASAETATPPQGPTPIFQGRDLFGLEWASDPQISPDGSQIAYVRRSNDIMTDRARSTIWLVDTRTGAQSPLAAGSGSHSSPRWSPDGKRLAYVSSDGGGSPQLHVRWMATGQTARITGLPDSPGALSWSPDGSRIAYLMRVPGEEPKLGKAPGPKPEGAQWAKPLEVITTVQYRTDEGGYTKPGFDHIFVVPADGGAPRQLTYGQIDDGGPLSWAPDGKTLYFSTNRKADWERQPLDSEVYALNVDTGAVTPLTDRRGPDRSPVVSPDGRHVAYIGFDDKNLGYQNARLSVMDPDGRNSRVLTGSLDRSISQARWSGNNSLIVQYDDNGLTKLARVGLDGRMAPLASNLAGSEIDRPYTGGAFSVSPAGAIAFTSGTAQRPPDVSVWKGGERKLTSLNDNLLGAKTLANVQPLAVTAADGRKVDAWLVTPPTPAPGGKYPLILEIHGGPFSAYGPHFSTDDQLYAAAGYAVLYVNPRGSTSYGEEFANLIHHKYPGDDYGDLMSAVDAAIAGGTIDPDNLFVTGGSGGGVLTAWIVGKTDRFKAAATQKPVIDWASFALTSDNPAYFSRYWFGAYPWEDYQAFWARSPLSLVGNVKTPTLVVVGSEDYRTPDSEAEQYYAALQLRGVPTAFVKVPGAAHGTIAARPSQSAAKASAILAWFDRYRSKGASAATQ</sequence>
<feature type="signal peptide" evidence="3">
    <location>
        <begin position="1"/>
        <end position="19"/>
    </location>
</feature>
<comment type="caution">
    <text evidence="6">The sequence shown here is derived from an EMBL/GenBank/DDBJ whole genome shotgun (WGS) entry which is preliminary data.</text>
</comment>
<evidence type="ECO:0000313" key="6">
    <source>
        <dbReference type="EMBL" id="MVO79424.1"/>
    </source>
</evidence>
<accession>A0A6I4J5F3</accession>
<evidence type="ECO:0000256" key="1">
    <source>
        <dbReference type="ARBA" id="ARBA00022801"/>
    </source>
</evidence>
<keyword evidence="2" id="KW-0720">Serine protease</keyword>
<feature type="domain" description="Dipeptidylpeptidase IV N-terminal" evidence="5">
    <location>
        <begin position="197"/>
        <end position="287"/>
    </location>
</feature>
<proteinExistence type="predicted"/>
<dbReference type="GO" id="GO:0006508">
    <property type="term" value="P:proteolysis"/>
    <property type="evidence" value="ECO:0007669"/>
    <property type="project" value="InterPro"/>
</dbReference>
<dbReference type="InterPro" id="IPR029058">
    <property type="entry name" value="AB_hydrolase_fold"/>
</dbReference>
<dbReference type="SUPFAM" id="SSF82171">
    <property type="entry name" value="DPP6 N-terminal domain-like"/>
    <property type="match status" value="1"/>
</dbReference>
<dbReference type="Pfam" id="PF00930">
    <property type="entry name" value="DPPIV_N"/>
    <property type="match status" value="1"/>
</dbReference>
<feature type="domain" description="Peptidase S9 prolyl oligopeptidase catalytic" evidence="4">
    <location>
        <begin position="470"/>
        <end position="678"/>
    </location>
</feature>
<name>A0A6I4J5F3_9SPHN</name>
<dbReference type="EMBL" id="WQMS01000020">
    <property type="protein sequence ID" value="MVO79424.1"/>
    <property type="molecule type" value="Genomic_DNA"/>
</dbReference>
<keyword evidence="7" id="KW-1185">Reference proteome</keyword>
<reference evidence="6 7" key="1">
    <citation type="submission" date="2019-12" db="EMBL/GenBank/DDBJ databases">
        <authorList>
            <person name="Huq M.A."/>
        </authorList>
    </citation>
    <scope>NUCLEOTIDE SEQUENCE [LARGE SCALE GENOMIC DNA]</scope>
    <source>
        <strain evidence="6 7">MAH-20</strain>
    </source>
</reference>
<dbReference type="RefSeq" id="WP_157028373.1">
    <property type="nucleotide sequence ID" value="NZ_WQMS01000020.1"/>
</dbReference>
<evidence type="ECO:0000259" key="5">
    <source>
        <dbReference type="Pfam" id="PF00930"/>
    </source>
</evidence>
<dbReference type="PANTHER" id="PTHR42776">
    <property type="entry name" value="SERINE PEPTIDASE S9 FAMILY MEMBER"/>
    <property type="match status" value="1"/>
</dbReference>
<dbReference type="InterPro" id="IPR001375">
    <property type="entry name" value="Peptidase_S9_cat"/>
</dbReference>
<feature type="chain" id="PRO_5026222136" evidence="3">
    <location>
        <begin position="20"/>
        <end position="688"/>
    </location>
</feature>
<dbReference type="Gene3D" id="2.120.10.30">
    <property type="entry name" value="TolB, C-terminal domain"/>
    <property type="match status" value="2"/>
</dbReference>
<dbReference type="PANTHER" id="PTHR42776:SF27">
    <property type="entry name" value="DIPEPTIDYL PEPTIDASE FAMILY MEMBER 6"/>
    <property type="match status" value="1"/>
</dbReference>